<proteinExistence type="predicted"/>
<comment type="subcellular location">
    <subcellularLocation>
        <location evidence="1">Membrane</location>
        <topology evidence="1">Multi-pass membrane protein</topology>
    </subcellularLocation>
</comment>
<keyword evidence="8" id="KW-1185">Reference proteome</keyword>
<evidence type="ECO:0000313" key="8">
    <source>
        <dbReference type="Proteomes" id="UP000794436"/>
    </source>
</evidence>
<feature type="transmembrane region" description="Helical" evidence="5">
    <location>
        <begin position="210"/>
        <end position="228"/>
    </location>
</feature>
<comment type="caution">
    <text evidence="7">The sequence shown here is derived from an EMBL/GenBank/DDBJ whole genome shotgun (WGS) entry which is preliminary data.</text>
</comment>
<feature type="transmembrane region" description="Helical" evidence="5">
    <location>
        <begin position="33"/>
        <end position="53"/>
    </location>
</feature>
<feature type="transmembrane region" description="Helical" evidence="5">
    <location>
        <begin position="96"/>
        <end position="114"/>
    </location>
</feature>
<keyword evidence="3 5" id="KW-1133">Transmembrane helix</keyword>
<dbReference type="SUPFAM" id="SSF103481">
    <property type="entry name" value="Multidrug resistance efflux transporter EmrE"/>
    <property type="match status" value="2"/>
</dbReference>
<evidence type="ECO:0000256" key="2">
    <source>
        <dbReference type="ARBA" id="ARBA00022692"/>
    </source>
</evidence>
<evidence type="ECO:0000256" key="4">
    <source>
        <dbReference type="ARBA" id="ARBA00023136"/>
    </source>
</evidence>
<dbReference type="PANTHER" id="PTHR22911:SF6">
    <property type="entry name" value="SOLUTE CARRIER FAMILY 35 MEMBER G1"/>
    <property type="match status" value="1"/>
</dbReference>
<dbReference type="EMBL" id="SPLM01000072">
    <property type="protein sequence ID" value="TMW63589.1"/>
    <property type="molecule type" value="Genomic_DNA"/>
</dbReference>
<evidence type="ECO:0000313" key="7">
    <source>
        <dbReference type="EMBL" id="TMW63589.1"/>
    </source>
</evidence>
<evidence type="ECO:0000256" key="5">
    <source>
        <dbReference type="SAM" id="Phobius"/>
    </source>
</evidence>
<dbReference type="Proteomes" id="UP000794436">
    <property type="component" value="Unassembled WGS sequence"/>
</dbReference>
<evidence type="ECO:0000256" key="3">
    <source>
        <dbReference type="ARBA" id="ARBA00022989"/>
    </source>
</evidence>
<accession>A0A8K1CIB6</accession>
<dbReference type="Pfam" id="PF00892">
    <property type="entry name" value="EamA"/>
    <property type="match status" value="2"/>
</dbReference>
<evidence type="ECO:0000256" key="1">
    <source>
        <dbReference type="ARBA" id="ARBA00004141"/>
    </source>
</evidence>
<dbReference type="GO" id="GO:0016020">
    <property type="term" value="C:membrane"/>
    <property type="evidence" value="ECO:0007669"/>
    <property type="project" value="UniProtKB-SubCell"/>
</dbReference>
<feature type="transmembrane region" description="Helical" evidence="5">
    <location>
        <begin position="65"/>
        <end position="84"/>
    </location>
</feature>
<protein>
    <recommendedName>
        <fullName evidence="6">EamA domain-containing protein</fullName>
    </recommendedName>
</protein>
<feature type="transmembrane region" description="Helical" evidence="5">
    <location>
        <begin position="240"/>
        <end position="261"/>
    </location>
</feature>
<organism evidence="7 8">
    <name type="scientific">Pythium oligandrum</name>
    <name type="common">Mycoparasitic fungus</name>
    <dbReference type="NCBI Taxonomy" id="41045"/>
    <lineage>
        <taxon>Eukaryota</taxon>
        <taxon>Sar</taxon>
        <taxon>Stramenopiles</taxon>
        <taxon>Oomycota</taxon>
        <taxon>Peronosporomycetes</taxon>
        <taxon>Pythiales</taxon>
        <taxon>Pythiaceae</taxon>
        <taxon>Pythium</taxon>
    </lineage>
</organism>
<feature type="domain" description="EamA" evidence="6">
    <location>
        <begin position="33"/>
        <end position="163"/>
    </location>
</feature>
<dbReference type="AlphaFoldDB" id="A0A8K1CIB6"/>
<feature type="transmembrane region" description="Helical" evidence="5">
    <location>
        <begin position="148"/>
        <end position="168"/>
    </location>
</feature>
<feature type="domain" description="EamA" evidence="6">
    <location>
        <begin position="181"/>
        <end position="314"/>
    </location>
</feature>
<dbReference type="InterPro" id="IPR000620">
    <property type="entry name" value="EamA_dom"/>
</dbReference>
<evidence type="ECO:0000259" key="6">
    <source>
        <dbReference type="Pfam" id="PF00892"/>
    </source>
</evidence>
<feature type="transmembrane region" description="Helical" evidence="5">
    <location>
        <begin position="297"/>
        <end position="315"/>
    </location>
</feature>
<dbReference type="InterPro" id="IPR037185">
    <property type="entry name" value="EmrE-like"/>
</dbReference>
<gene>
    <name evidence="7" type="ORF">Poli38472_002530</name>
</gene>
<feature type="transmembrane region" description="Helical" evidence="5">
    <location>
        <begin position="120"/>
        <end position="141"/>
    </location>
</feature>
<dbReference type="PANTHER" id="PTHR22911">
    <property type="entry name" value="ACYL-MALONYL CONDENSING ENZYME-RELATED"/>
    <property type="match status" value="1"/>
</dbReference>
<feature type="transmembrane region" description="Helical" evidence="5">
    <location>
        <begin position="180"/>
        <end position="198"/>
    </location>
</feature>
<feature type="transmembrane region" description="Helical" evidence="5">
    <location>
        <begin position="273"/>
        <end position="291"/>
    </location>
</feature>
<dbReference type="OrthoDB" id="306876at2759"/>
<name>A0A8K1CIB6_PYTOL</name>
<reference evidence="7" key="1">
    <citation type="submission" date="2019-03" db="EMBL/GenBank/DDBJ databases">
        <title>Long read genome sequence of the mycoparasitic Pythium oligandrum ATCC 38472 isolated from sugarbeet rhizosphere.</title>
        <authorList>
            <person name="Gaulin E."/>
        </authorList>
    </citation>
    <scope>NUCLEOTIDE SEQUENCE</scope>
    <source>
        <strain evidence="7">ATCC 38472_TT</strain>
    </source>
</reference>
<keyword evidence="4 5" id="KW-0472">Membrane</keyword>
<keyword evidence="2 5" id="KW-0812">Transmembrane</keyword>
<sequence length="320" mass="34950">MKQTEARPLLPTQSLQETRNADSFFGIPRRIQGLLLVALSGFTFSLLSAVVKYTSYSMPSMETAFWRSAVACLLNLVAMQAYGVSTRVERQFWAPLAIRCVGGCCGVVFGFYAMQQLVLADASVLLLTSSVMTFFLGVLVLNERVDAINLGSAFFSFIGVICVCRPPIIFGSASDDHPPLLGVLSAFLAAAGEASGYVSMRRLQELHFTVTIHNFLVMCTVVSSLWLAATRNTIVLDLSVSLWCAVLALGVLGFLGQLFLTRGYQLENAGPASIMRYLDIVFVFIWDTVFLHETISAWSVVGAVIICTSAIVLVLHRLHQ</sequence>